<protein>
    <submittedName>
        <fullName evidence="1">Uncharacterized protein</fullName>
    </submittedName>
</protein>
<name>A0A5J4P3X2_9ZZZZ</name>
<accession>A0A5J4P3X2</accession>
<dbReference type="SUPFAM" id="SSF52540">
    <property type="entry name" value="P-loop containing nucleoside triphosphate hydrolases"/>
    <property type="match status" value="1"/>
</dbReference>
<evidence type="ECO:0000313" key="1">
    <source>
        <dbReference type="EMBL" id="KAA6303935.1"/>
    </source>
</evidence>
<dbReference type="Pfam" id="PF03308">
    <property type="entry name" value="MeaB"/>
    <property type="match status" value="1"/>
</dbReference>
<dbReference type="EMBL" id="SNRY01011931">
    <property type="protein sequence ID" value="KAA6303935.1"/>
    <property type="molecule type" value="Genomic_DNA"/>
</dbReference>
<dbReference type="AlphaFoldDB" id="A0A5J4P3X2"/>
<dbReference type="InterPro" id="IPR027417">
    <property type="entry name" value="P-loop_NTPase"/>
</dbReference>
<reference evidence="1" key="1">
    <citation type="submission" date="2019-03" db="EMBL/GenBank/DDBJ databases">
        <title>Single cell metagenomics reveals metabolic interactions within the superorganism composed of flagellate Streblomastix strix and complex community of Bacteroidetes bacteria on its surface.</title>
        <authorList>
            <person name="Treitli S.C."/>
            <person name="Kolisko M."/>
            <person name="Husnik F."/>
            <person name="Keeling P."/>
            <person name="Hampl V."/>
        </authorList>
    </citation>
    <scope>NUCLEOTIDE SEQUENCE</scope>
    <source>
        <strain evidence="1">STM</strain>
    </source>
</reference>
<organism evidence="1">
    <name type="scientific">termite gut metagenome</name>
    <dbReference type="NCBI Taxonomy" id="433724"/>
    <lineage>
        <taxon>unclassified sequences</taxon>
        <taxon>metagenomes</taxon>
        <taxon>organismal metagenomes</taxon>
    </lineage>
</organism>
<dbReference type="Gene3D" id="1.20.5.170">
    <property type="match status" value="1"/>
</dbReference>
<sequence length="150" mass="17181">NMEHPENSKEYKGLTVNQGIEQPSSINPYIKNRRQIKKRELSINEFVEGIIKGNVTILSQTVTLIESIKPEHQAIAQEVIEKCLPYSGNSFRIGILHNCDKLGTYQAPPRMNCLYAMPTNTHLNSPFRHIFSNKNKPLEYSFCTHLQILV</sequence>
<comment type="caution">
    <text evidence="1">The sequence shown here is derived from an EMBL/GenBank/DDBJ whole genome shotgun (WGS) entry which is preliminary data.</text>
</comment>
<proteinExistence type="predicted"/>
<feature type="non-terminal residue" evidence="1">
    <location>
        <position position="1"/>
    </location>
</feature>
<gene>
    <name evidence="1" type="ORF">EZS27_044423</name>
</gene>